<reference evidence="5 6" key="1">
    <citation type="journal article" date="2014" name="PLoS Genet.">
        <title>Analysis of the Phlebiopsis gigantea genome, transcriptome and secretome provides insight into its pioneer colonization strategies of wood.</title>
        <authorList>
            <person name="Hori C."/>
            <person name="Ishida T."/>
            <person name="Igarashi K."/>
            <person name="Samejima M."/>
            <person name="Suzuki H."/>
            <person name="Master E."/>
            <person name="Ferreira P."/>
            <person name="Ruiz-Duenas F.J."/>
            <person name="Held B."/>
            <person name="Canessa P."/>
            <person name="Larrondo L.F."/>
            <person name="Schmoll M."/>
            <person name="Druzhinina I.S."/>
            <person name="Kubicek C.P."/>
            <person name="Gaskell J.A."/>
            <person name="Kersten P."/>
            <person name="St John F."/>
            <person name="Glasner J."/>
            <person name="Sabat G."/>
            <person name="Splinter BonDurant S."/>
            <person name="Syed K."/>
            <person name="Yadav J."/>
            <person name="Mgbeahuruike A.C."/>
            <person name="Kovalchuk A."/>
            <person name="Asiegbu F.O."/>
            <person name="Lackner G."/>
            <person name="Hoffmeister D."/>
            <person name="Rencoret J."/>
            <person name="Gutierrez A."/>
            <person name="Sun H."/>
            <person name="Lindquist E."/>
            <person name="Barry K."/>
            <person name="Riley R."/>
            <person name="Grigoriev I.V."/>
            <person name="Henrissat B."/>
            <person name="Kues U."/>
            <person name="Berka R.M."/>
            <person name="Martinez A.T."/>
            <person name="Covert S.F."/>
            <person name="Blanchette R.A."/>
            <person name="Cullen D."/>
        </authorList>
    </citation>
    <scope>NUCLEOTIDE SEQUENCE [LARGE SCALE GENOMIC DNA]</scope>
    <source>
        <strain evidence="5 6">11061_1 CR5-6</strain>
    </source>
</reference>
<dbReference type="InterPro" id="IPR001202">
    <property type="entry name" value="WW_dom"/>
</dbReference>
<feature type="domain" description="Rho-GAP" evidence="3">
    <location>
        <begin position="697"/>
        <end position="886"/>
    </location>
</feature>
<feature type="domain" description="WW" evidence="2">
    <location>
        <begin position="91"/>
        <end position="118"/>
    </location>
</feature>
<dbReference type="SMART" id="SM00324">
    <property type="entry name" value="RhoGAP"/>
    <property type="match status" value="1"/>
</dbReference>
<feature type="compositionally biased region" description="Polar residues" evidence="1">
    <location>
        <begin position="207"/>
        <end position="228"/>
    </location>
</feature>
<dbReference type="GO" id="GO:0005856">
    <property type="term" value="C:cytoskeleton"/>
    <property type="evidence" value="ECO:0007669"/>
    <property type="project" value="InterPro"/>
</dbReference>
<dbReference type="Pfam" id="PF00784">
    <property type="entry name" value="MyTH4"/>
    <property type="match status" value="1"/>
</dbReference>
<feature type="compositionally biased region" description="Polar residues" evidence="1">
    <location>
        <begin position="173"/>
        <end position="183"/>
    </location>
</feature>
<dbReference type="Pfam" id="PF00397">
    <property type="entry name" value="WW"/>
    <property type="match status" value="1"/>
</dbReference>
<dbReference type="Proteomes" id="UP000053257">
    <property type="component" value="Unassembled WGS sequence"/>
</dbReference>
<dbReference type="InterPro" id="IPR000198">
    <property type="entry name" value="RhoGAP_dom"/>
</dbReference>
<feature type="region of interest" description="Disordered" evidence="1">
    <location>
        <begin position="142"/>
        <end position="330"/>
    </location>
</feature>
<evidence type="ECO:0000259" key="2">
    <source>
        <dbReference type="PROSITE" id="PS50020"/>
    </source>
</evidence>
<protein>
    <recommendedName>
        <fullName evidence="7">Rho-GAP domain-containing protein</fullName>
    </recommendedName>
</protein>
<proteinExistence type="predicted"/>
<dbReference type="Gene3D" id="1.10.555.10">
    <property type="entry name" value="Rho GTPase activation protein"/>
    <property type="match status" value="1"/>
</dbReference>
<dbReference type="InterPro" id="IPR036020">
    <property type="entry name" value="WW_dom_sf"/>
</dbReference>
<dbReference type="Gene3D" id="1.25.40.530">
    <property type="entry name" value="MyTH4 domain"/>
    <property type="match status" value="1"/>
</dbReference>
<dbReference type="PROSITE" id="PS50238">
    <property type="entry name" value="RHOGAP"/>
    <property type="match status" value="1"/>
</dbReference>
<dbReference type="AlphaFoldDB" id="A0A0C3PCL5"/>
<keyword evidence="6" id="KW-1185">Reference proteome</keyword>
<name>A0A0C3PCL5_PHLG1</name>
<organism evidence="5 6">
    <name type="scientific">Phlebiopsis gigantea (strain 11061_1 CR5-6)</name>
    <name type="common">White-rot fungus</name>
    <name type="synonym">Peniophora gigantea</name>
    <dbReference type="NCBI Taxonomy" id="745531"/>
    <lineage>
        <taxon>Eukaryota</taxon>
        <taxon>Fungi</taxon>
        <taxon>Dikarya</taxon>
        <taxon>Basidiomycota</taxon>
        <taxon>Agaricomycotina</taxon>
        <taxon>Agaricomycetes</taxon>
        <taxon>Polyporales</taxon>
        <taxon>Phanerochaetaceae</taxon>
        <taxon>Phlebiopsis</taxon>
    </lineage>
</organism>
<accession>A0A0C3PCL5</accession>
<dbReference type="GO" id="GO:0005096">
    <property type="term" value="F:GTPase activator activity"/>
    <property type="evidence" value="ECO:0007669"/>
    <property type="project" value="TreeGrafter"/>
</dbReference>
<dbReference type="Gene3D" id="2.20.70.10">
    <property type="match status" value="1"/>
</dbReference>
<feature type="compositionally biased region" description="Low complexity" evidence="1">
    <location>
        <begin position="256"/>
        <end position="266"/>
    </location>
</feature>
<evidence type="ECO:0000313" key="6">
    <source>
        <dbReference type="Proteomes" id="UP000053257"/>
    </source>
</evidence>
<feature type="compositionally biased region" description="Polar residues" evidence="1">
    <location>
        <begin position="347"/>
        <end position="363"/>
    </location>
</feature>
<dbReference type="Pfam" id="PF00620">
    <property type="entry name" value="RhoGAP"/>
    <property type="match status" value="1"/>
</dbReference>
<dbReference type="GO" id="GO:0005737">
    <property type="term" value="C:cytoplasm"/>
    <property type="evidence" value="ECO:0007669"/>
    <property type="project" value="TreeGrafter"/>
</dbReference>
<dbReference type="SMART" id="SM00456">
    <property type="entry name" value="WW"/>
    <property type="match status" value="2"/>
</dbReference>
<evidence type="ECO:0008006" key="7">
    <source>
        <dbReference type="Google" id="ProtNLM"/>
    </source>
</evidence>
<dbReference type="PANTHER" id="PTHR45876:SF8">
    <property type="entry name" value="FI04035P"/>
    <property type="match status" value="1"/>
</dbReference>
<dbReference type="STRING" id="745531.A0A0C3PCL5"/>
<dbReference type="FunFam" id="1.10.555.10:FF:000045">
    <property type="entry name" value="RhoGAP domain containing protein"/>
    <property type="match status" value="1"/>
</dbReference>
<dbReference type="InterPro" id="IPR038185">
    <property type="entry name" value="MyTH4_dom_sf"/>
</dbReference>
<evidence type="ECO:0000256" key="1">
    <source>
        <dbReference type="SAM" id="MobiDB-lite"/>
    </source>
</evidence>
<dbReference type="PROSITE" id="PS51016">
    <property type="entry name" value="MYTH4"/>
    <property type="match status" value="1"/>
</dbReference>
<dbReference type="GO" id="GO:0007165">
    <property type="term" value="P:signal transduction"/>
    <property type="evidence" value="ECO:0007669"/>
    <property type="project" value="InterPro"/>
</dbReference>
<dbReference type="OrthoDB" id="437889at2759"/>
<dbReference type="CDD" id="cd00201">
    <property type="entry name" value="WW"/>
    <property type="match status" value="1"/>
</dbReference>
<dbReference type="PANTHER" id="PTHR45876">
    <property type="entry name" value="FI04035P"/>
    <property type="match status" value="1"/>
</dbReference>
<feature type="region of interest" description="Disordered" evidence="1">
    <location>
        <begin position="893"/>
        <end position="922"/>
    </location>
</feature>
<evidence type="ECO:0000313" key="5">
    <source>
        <dbReference type="EMBL" id="KIP02863.1"/>
    </source>
</evidence>
<dbReference type="HOGENOM" id="CLU_005171_2_0_1"/>
<feature type="compositionally biased region" description="Polar residues" evidence="1">
    <location>
        <begin position="373"/>
        <end position="384"/>
    </location>
</feature>
<feature type="compositionally biased region" description="Low complexity" evidence="1">
    <location>
        <begin position="900"/>
        <end position="913"/>
    </location>
</feature>
<dbReference type="SMART" id="SM00139">
    <property type="entry name" value="MyTH4"/>
    <property type="match status" value="1"/>
</dbReference>
<dbReference type="PROSITE" id="PS50020">
    <property type="entry name" value="WW_DOMAIN_2"/>
    <property type="match status" value="1"/>
</dbReference>
<dbReference type="EMBL" id="KN840648">
    <property type="protein sequence ID" value="KIP02863.1"/>
    <property type="molecule type" value="Genomic_DNA"/>
</dbReference>
<sequence length="922" mass="99903">MAPSAHSAIPPQVHVNGKPHSASSSSSYIASASSSISSSADGSGWGANFWVTLADPQTGVSFYACPATGEVSWDPPVGNFLLPPSTEGEWWEMMDEQSGLPYYYHTKTGETVWERPPQAFVIPLRVLQNTALSRRLSLSNRNSLVEPDASSKQHPKSRPMSQRSRSYADTRDGNANNLQQTGDSSARRRSHSSARLGPMPSPDASPTPASKRQTLRRSISSDRFQVSPLSYERGHPLAPIPGSPYATDASPPPSPSGARRPSQASSLSRPHTADKGKSLARPDSPRRKSTPLQDDALARSRSTKSSKSVHSAKSAQSSTSAHIHYHAPQQPQSLSAALEKIVLQHSTSTCSPAPSPVQSTAKQLGTPDDRPWQSASLGRASGQSVVRPRVSTDAAKHLGGSATAPNSPARGREKENDGARVVGREISAPVLNVEATLNMTPVRMRNARRPILVGAASPLEEELGAFADKRRRGSMHTGAYPVLPDDLASDILQFSESAFARQYFSTHRTGFIFRRRVPVEQMMAWQKGPLSAPLLQLTKPLHKEAVRTFKAIQRVMGDRGRPTNGSTTSLGAAGGVLEEERVLLADGIANGELRDEIYCQVMKQLTANPSPESVFRGWQLLSVLLVTFPPSKNFEPSLRGFIHQATHVSEGRVDVMAKYCLRRLEYITRKGPRGKPPTVAEIEAASDAAFHPSIFGESLDAIFRLQERNYPEQKVPIILPFLADGILALGGTKAEGIFRVPGDGDLVSELKLRLDQGYYTLDGFDDPHVLASLFKLWLRELLDPLVPDELYNDCIANSEDAGACVRLVARLPTIHRRVVLFVVSFLQLFLDGRVQAATKMTAANLALVLAPNVLRCASASMAVVFTNAQYEQAFVHSLLLHLRCDEVDPEYVPTHGRGAGPSSSSTAATQGTKAKARGRADS</sequence>
<feature type="compositionally biased region" description="Low complexity" evidence="1">
    <location>
        <begin position="299"/>
        <end position="322"/>
    </location>
</feature>
<dbReference type="InterPro" id="IPR008936">
    <property type="entry name" value="Rho_GTPase_activation_prot"/>
</dbReference>
<dbReference type="InterPro" id="IPR000857">
    <property type="entry name" value="MyTH4_dom"/>
</dbReference>
<dbReference type="SUPFAM" id="SSF48350">
    <property type="entry name" value="GTPase activation domain, GAP"/>
    <property type="match status" value="1"/>
</dbReference>
<gene>
    <name evidence="5" type="ORF">PHLGIDRAFT_122081</name>
</gene>
<feature type="region of interest" description="Disordered" evidence="1">
    <location>
        <begin position="1"/>
        <end position="20"/>
    </location>
</feature>
<feature type="domain" description="MyTH4" evidence="4">
    <location>
        <begin position="525"/>
        <end position="686"/>
    </location>
</feature>
<evidence type="ECO:0000259" key="4">
    <source>
        <dbReference type="PROSITE" id="PS51016"/>
    </source>
</evidence>
<dbReference type="SUPFAM" id="SSF51045">
    <property type="entry name" value="WW domain"/>
    <property type="match status" value="1"/>
</dbReference>
<feature type="region of interest" description="Disordered" evidence="1">
    <location>
        <begin position="347"/>
        <end position="418"/>
    </location>
</feature>
<evidence type="ECO:0000259" key="3">
    <source>
        <dbReference type="PROSITE" id="PS50238"/>
    </source>
</evidence>